<dbReference type="NCBIfam" id="NF010041">
    <property type="entry name" value="PRK13517.1-1"/>
    <property type="match status" value="1"/>
</dbReference>
<evidence type="ECO:0000313" key="8">
    <source>
        <dbReference type="Proteomes" id="UP001595847"/>
    </source>
</evidence>
<dbReference type="InterPro" id="IPR050141">
    <property type="entry name" value="GCL_type2/YbdK_subfam"/>
</dbReference>
<dbReference type="Pfam" id="PF04107">
    <property type="entry name" value="GCS2"/>
    <property type="match status" value="1"/>
</dbReference>
<comment type="similarity">
    <text evidence="5">Belongs to the glutamate--cysteine ligase type 2 family. YbdK subfamily.</text>
</comment>
<keyword evidence="3 5" id="KW-0067">ATP-binding</keyword>
<sequence>MPEPGRARRPSRAGTAPPTRPSSPRRSVAAPTTALDAAPPTAPTMGEEEEFFVIDPVTRLASARAPEILAAAQRSDDPTPRTEAHLCGEITRYQLEAASPVCRTAGELRDHLTAARTALCEAAAARGLAVAAAGTAVLGDVGGAPLTAGARYRNIAHTFGALRDAHTVCGCHVHVGVADPRAAIEVGNHLRPWLPSLLALTANSPFRRGRDTGHASWRAVTWARLPSAGPPPWLGSLADQEQAVQELMLSGAILDRRMVYWDVRTSAHLPTVEIRVGDVAATVEEALLSALVVRGLVATALLAVGAGEPAPAPSDGVLRLAMWRAARDGLEGLTLDPIARELVPARRQVERMLHAASPGLRMCGDEETAHTLLARLLGLGSGAHRQRTAYARRGRVADVVDLLIRQTRYGLEAAAESR</sequence>
<dbReference type="GO" id="GO:0004357">
    <property type="term" value="F:glutamate-cysteine ligase activity"/>
    <property type="evidence" value="ECO:0007669"/>
    <property type="project" value="UniProtKB-EC"/>
</dbReference>
<comment type="function">
    <text evidence="5">ATP-dependent carboxylate-amine ligase which exhibits weak glutamate--cysteine ligase activity.</text>
</comment>
<evidence type="ECO:0000313" key="7">
    <source>
        <dbReference type="EMBL" id="MFC3996669.1"/>
    </source>
</evidence>
<proteinExistence type="inferred from homology"/>
<evidence type="ECO:0000256" key="5">
    <source>
        <dbReference type="HAMAP-Rule" id="MF_01609"/>
    </source>
</evidence>
<comment type="caution">
    <text evidence="7">The sequence shown here is derived from an EMBL/GenBank/DDBJ whole genome shotgun (WGS) entry which is preliminary data.</text>
</comment>
<dbReference type="SUPFAM" id="SSF55931">
    <property type="entry name" value="Glutamine synthetase/guanido kinase"/>
    <property type="match status" value="1"/>
</dbReference>
<dbReference type="InterPro" id="IPR014746">
    <property type="entry name" value="Gln_synth/guanido_kin_cat_dom"/>
</dbReference>
<evidence type="ECO:0000256" key="1">
    <source>
        <dbReference type="ARBA" id="ARBA00022598"/>
    </source>
</evidence>
<dbReference type="NCBIfam" id="TIGR02050">
    <property type="entry name" value="gshA_cyan_rel"/>
    <property type="match status" value="1"/>
</dbReference>
<keyword evidence="1 5" id="KW-0436">Ligase</keyword>
<dbReference type="InterPro" id="IPR011793">
    <property type="entry name" value="YbdK"/>
</dbReference>
<evidence type="ECO:0000256" key="4">
    <source>
        <dbReference type="ARBA" id="ARBA00048819"/>
    </source>
</evidence>
<name>A0ABV8FKJ9_9ACTN</name>
<feature type="compositionally biased region" description="Low complexity" evidence="6">
    <location>
        <begin position="22"/>
        <end position="39"/>
    </location>
</feature>
<dbReference type="RefSeq" id="WP_378532943.1">
    <property type="nucleotide sequence ID" value="NZ_JBHSBH010000008.1"/>
</dbReference>
<accession>A0ABV8FKJ9</accession>
<dbReference type="PANTHER" id="PTHR36510:SF1">
    <property type="entry name" value="GLUTAMATE--CYSTEINE LIGASE 2-RELATED"/>
    <property type="match status" value="1"/>
</dbReference>
<evidence type="ECO:0000256" key="6">
    <source>
        <dbReference type="SAM" id="MobiDB-lite"/>
    </source>
</evidence>
<gene>
    <name evidence="7" type="ORF">ACFOVU_12140</name>
</gene>
<keyword evidence="8" id="KW-1185">Reference proteome</keyword>
<dbReference type="Gene3D" id="3.30.590.20">
    <property type="match status" value="1"/>
</dbReference>
<evidence type="ECO:0000256" key="3">
    <source>
        <dbReference type="ARBA" id="ARBA00022840"/>
    </source>
</evidence>
<keyword evidence="2 5" id="KW-0547">Nucleotide-binding</keyword>
<dbReference type="EMBL" id="JBHSBH010000008">
    <property type="protein sequence ID" value="MFC3996669.1"/>
    <property type="molecule type" value="Genomic_DNA"/>
</dbReference>
<dbReference type="EC" id="6.3.2.2" evidence="5"/>
<comment type="catalytic activity">
    <reaction evidence="4 5">
        <text>L-cysteine + L-glutamate + ATP = gamma-L-glutamyl-L-cysteine + ADP + phosphate + H(+)</text>
        <dbReference type="Rhea" id="RHEA:13285"/>
        <dbReference type="ChEBI" id="CHEBI:15378"/>
        <dbReference type="ChEBI" id="CHEBI:29985"/>
        <dbReference type="ChEBI" id="CHEBI:30616"/>
        <dbReference type="ChEBI" id="CHEBI:35235"/>
        <dbReference type="ChEBI" id="CHEBI:43474"/>
        <dbReference type="ChEBI" id="CHEBI:58173"/>
        <dbReference type="ChEBI" id="CHEBI:456216"/>
        <dbReference type="EC" id="6.3.2.2"/>
    </reaction>
</comment>
<reference evidence="8" key="1">
    <citation type="journal article" date="2019" name="Int. J. Syst. Evol. Microbiol.">
        <title>The Global Catalogue of Microorganisms (GCM) 10K type strain sequencing project: providing services to taxonomists for standard genome sequencing and annotation.</title>
        <authorList>
            <consortium name="The Broad Institute Genomics Platform"/>
            <consortium name="The Broad Institute Genome Sequencing Center for Infectious Disease"/>
            <person name="Wu L."/>
            <person name="Ma J."/>
        </authorList>
    </citation>
    <scope>NUCLEOTIDE SEQUENCE [LARGE SCALE GENOMIC DNA]</scope>
    <source>
        <strain evidence="8">TBRC 1826</strain>
    </source>
</reference>
<evidence type="ECO:0000256" key="2">
    <source>
        <dbReference type="ARBA" id="ARBA00022741"/>
    </source>
</evidence>
<dbReference type="HAMAP" id="MF_01609">
    <property type="entry name" value="Glu_cys_ligase_2"/>
    <property type="match status" value="1"/>
</dbReference>
<dbReference type="PANTHER" id="PTHR36510">
    <property type="entry name" value="GLUTAMATE--CYSTEINE LIGASE 2-RELATED"/>
    <property type="match status" value="1"/>
</dbReference>
<organism evidence="7 8">
    <name type="scientific">Nocardiopsis sediminis</name>
    <dbReference type="NCBI Taxonomy" id="1778267"/>
    <lineage>
        <taxon>Bacteria</taxon>
        <taxon>Bacillati</taxon>
        <taxon>Actinomycetota</taxon>
        <taxon>Actinomycetes</taxon>
        <taxon>Streptosporangiales</taxon>
        <taxon>Nocardiopsidaceae</taxon>
        <taxon>Nocardiopsis</taxon>
    </lineage>
</organism>
<dbReference type="Proteomes" id="UP001595847">
    <property type="component" value="Unassembled WGS sequence"/>
</dbReference>
<feature type="region of interest" description="Disordered" evidence="6">
    <location>
        <begin position="1"/>
        <end position="46"/>
    </location>
</feature>
<protein>
    <recommendedName>
        <fullName evidence="5">Putative glutamate--cysteine ligase 2</fullName>
        <ecNumber evidence="5">6.3.2.2</ecNumber>
    </recommendedName>
    <alternativeName>
        <fullName evidence="5">Gamma-glutamylcysteine synthetase 2</fullName>
        <shortName evidence="5">GCS 2</shortName>
        <shortName evidence="5">Gamma-GCS 2</shortName>
    </alternativeName>
</protein>
<dbReference type="InterPro" id="IPR006336">
    <property type="entry name" value="GCS2"/>
</dbReference>